<dbReference type="Pfam" id="PF01547">
    <property type="entry name" value="SBP_bac_1"/>
    <property type="match status" value="1"/>
</dbReference>
<dbReference type="Proteomes" id="UP001501637">
    <property type="component" value="Unassembled WGS sequence"/>
</dbReference>
<dbReference type="PROSITE" id="PS51257">
    <property type="entry name" value="PROKAR_LIPOPROTEIN"/>
    <property type="match status" value="1"/>
</dbReference>
<comment type="caution">
    <text evidence="1">The sequence shown here is derived from an EMBL/GenBank/DDBJ whole genome shotgun (WGS) entry which is preliminary data.</text>
</comment>
<dbReference type="InterPro" id="IPR050490">
    <property type="entry name" value="Bact_solute-bd_prot1"/>
</dbReference>
<evidence type="ECO:0000313" key="1">
    <source>
        <dbReference type="EMBL" id="GAA3106500.1"/>
    </source>
</evidence>
<sequence>MRRRQFLTNSAGLTGATTLGLGLGGSLSACSTDADTTTLKLLVASYDKSVGSSIGDQWDGLITAFEKAHPTVKIALERVPFDKLDRTLARRVKDGNAPDIAQSNVFAPYAEDDQLYGASDLFDIRTEADFTRSYAEAGSVKHVQYGIPFLASTPRLFYNKALFKQAAISGAPTSWAELRSAAQALKAIGVKTPYGLQLGPEAAEDETLSWLLADDGGYAGLAAGYDFHTANNVRTLTWLRDELVTKGLAGANPAGLNRTAAYEQFMRGRIGMLIAHPVLMGAADKVKFPYAHAAFPTRRGGAAAPVGLSDWLMAFKQNGHREACGQFLGYLYGRKSAKAYGGGQAALPVTSSASAALRADAAQRPLWKFIDQMPQAQFQPVNLRSWPTVRAAIRKEIGAAVTKGGNPGAVLESLDTTATQAEL</sequence>
<dbReference type="PANTHER" id="PTHR43649:SF30">
    <property type="entry name" value="ABC TRANSPORTER SUBSTRATE-BINDING PROTEIN"/>
    <property type="match status" value="1"/>
</dbReference>
<gene>
    <name evidence="1" type="ORF">GCM10010449_31830</name>
</gene>
<name>A0ABP6MEK3_9ACTN</name>
<protein>
    <submittedName>
        <fullName evidence="1">Extracellular solute-binding protein</fullName>
    </submittedName>
</protein>
<proteinExistence type="predicted"/>
<evidence type="ECO:0000313" key="2">
    <source>
        <dbReference type="Proteomes" id="UP001501637"/>
    </source>
</evidence>
<dbReference type="Gene3D" id="3.40.190.10">
    <property type="entry name" value="Periplasmic binding protein-like II"/>
    <property type="match status" value="2"/>
</dbReference>
<reference evidence="2" key="1">
    <citation type="journal article" date="2019" name="Int. J. Syst. Evol. Microbiol.">
        <title>The Global Catalogue of Microorganisms (GCM) 10K type strain sequencing project: providing services to taxonomists for standard genome sequencing and annotation.</title>
        <authorList>
            <consortium name="The Broad Institute Genomics Platform"/>
            <consortium name="The Broad Institute Genome Sequencing Center for Infectious Disease"/>
            <person name="Wu L."/>
            <person name="Ma J."/>
        </authorList>
    </citation>
    <scope>NUCLEOTIDE SEQUENCE [LARGE SCALE GENOMIC DNA]</scope>
    <source>
        <strain evidence="2">JCM 9092</strain>
    </source>
</reference>
<dbReference type="RefSeq" id="WP_344521593.1">
    <property type="nucleotide sequence ID" value="NZ_BAAAUG010000046.1"/>
</dbReference>
<dbReference type="EMBL" id="BAAAUG010000046">
    <property type="protein sequence ID" value="GAA3106500.1"/>
    <property type="molecule type" value="Genomic_DNA"/>
</dbReference>
<accession>A0ABP6MEK3</accession>
<dbReference type="PANTHER" id="PTHR43649">
    <property type="entry name" value="ARABINOSE-BINDING PROTEIN-RELATED"/>
    <property type="match status" value="1"/>
</dbReference>
<dbReference type="InterPro" id="IPR006059">
    <property type="entry name" value="SBP"/>
</dbReference>
<organism evidence="1 2">
    <name type="scientific">Streptomyces rectiviolaceus</name>
    <dbReference type="NCBI Taxonomy" id="332591"/>
    <lineage>
        <taxon>Bacteria</taxon>
        <taxon>Bacillati</taxon>
        <taxon>Actinomycetota</taxon>
        <taxon>Actinomycetes</taxon>
        <taxon>Kitasatosporales</taxon>
        <taxon>Streptomycetaceae</taxon>
        <taxon>Streptomyces</taxon>
    </lineage>
</organism>
<dbReference type="SUPFAM" id="SSF53850">
    <property type="entry name" value="Periplasmic binding protein-like II"/>
    <property type="match status" value="1"/>
</dbReference>
<keyword evidence="2" id="KW-1185">Reference proteome</keyword>